<comment type="caution">
    <text evidence="2">The sequence shown here is derived from an EMBL/GenBank/DDBJ whole genome shotgun (WGS) entry which is preliminary data.</text>
</comment>
<gene>
    <name evidence="2" type="ORF">I6N96_17085</name>
</gene>
<dbReference type="PANTHER" id="PTHR43451:SF1">
    <property type="entry name" value="ACETYLTRANSFERASE"/>
    <property type="match status" value="1"/>
</dbReference>
<sequence>MIKNISNDPIELAEALALVWRTFLEFEAPDYSEAGIQEFKEFIAPTNIREKIAEDNLIFWGFYEADDLAGMIAVRDNSHISLLFVAKEHHRKGIARKLYTTVIDHCLNTGCNTVTVNSSPYAVTAYQRLGFTVLDQEQSINGIRFIPMAHLLS</sequence>
<dbReference type="EMBL" id="JAEDXU010000011">
    <property type="protein sequence ID" value="MBP1048008.1"/>
    <property type="molecule type" value="Genomic_DNA"/>
</dbReference>
<dbReference type="Proteomes" id="UP000673375">
    <property type="component" value="Unassembled WGS sequence"/>
</dbReference>
<dbReference type="Gene3D" id="3.40.630.30">
    <property type="match status" value="1"/>
</dbReference>
<dbReference type="PANTHER" id="PTHR43451">
    <property type="entry name" value="ACETYLTRANSFERASE (GNAT) FAMILY PROTEIN"/>
    <property type="match status" value="1"/>
</dbReference>
<protein>
    <submittedName>
        <fullName evidence="2">GNAT family N-acetyltransferase</fullName>
    </submittedName>
</protein>
<feature type="domain" description="N-acetyltransferase" evidence="1">
    <location>
        <begin position="10"/>
        <end position="153"/>
    </location>
</feature>
<dbReference type="RefSeq" id="WP_209558785.1">
    <property type="nucleotide sequence ID" value="NZ_JAEDXU010000011.1"/>
</dbReference>
<evidence type="ECO:0000313" key="3">
    <source>
        <dbReference type="Proteomes" id="UP000673375"/>
    </source>
</evidence>
<dbReference type="PROSITE" id="PS51186">
    <property type="entry name" value="GNAT"/>
    <property type="match status" value="1"/>
</dbReference>
<evidence type="ECO:0000259" key="1">
    <source>
        <dbReference type="PROSITE" id="PS51186"/>
    </source>
</evidence>
<dbReference type="Pfam" id="PF13673">
    <property type="entry name" value="Acetyltransf_10"/>
    <property type="match status" value="1"/>
</dbReference>
<proteinExistence type="predicted"/>
<dbReference type="InterPro" id="IPR000182">
    <property type="entry name" value="GNAT_dom"/>
</dbReference>
<dbReference type="InterPro" id="IPR016181">
    <property type="entry name" value="Acyl_CoA_acyltransferase"/>
</dbReference>
<accession>A0ABS4CPA2</accession>
<organism evidence="2 3">
    <name type="scientific">Enterococcus larvae</name>
    <dbReference type="NCBI Taxonomy" id="2794352"/>
    <lineage>
        <taxon>Bacteria</taxon>
        <taxon>Bacillati</taxon>
        <taxon>Bacillota</taxon>
        <taxon>Bacilli</taxon>
        <taxon>Lactobacillales</taxon>
        <taxon>Enterococcaceae</taxon>
        <taxon>Enterococcus</taxon>
    </lineage>
</organism>
<dbReference type="SUPFAM" id="SSF55729">
    <property type="entry name" value="Acyl-CoA N-acyltransferases (Nat)"/>
    <property type="match status" value="1"/>
</dbReference>
<dbReference type="CDD" id="cd04301">
    <property type="entry name" value="NAT_SF"/>
    <property type="match status" value="1"/>
</dbReference>
<name>A0ABS4CPA2_9ENTE</name>
<keyword evidence="3" id="KW-1185">Reference proteome</keyword>
<evidence type="ECO:0000313" key="2">
    <source>
        <dbReference type="EMBL" id="MBP1048008.1"/>
    </source>
</evidence>
<dbReference type="InterPro" id="IPR052564">
    <property type="entry name" value="N-acetyltrans/Recomb-assoc"/>
</dbReference>
<reference evidence="2 3" key="1">
    <citation type="submission" date="2020-12" db="EMBL/GenBank/DDBJ databases">
        <title>Vagococcus allomyrinae sp. nov. and Enterococcus lavae sp. nov., isolated from the larvae of Allomyrina dichotoma.</title>
        <authorList>
            <person name="Lee S.D."/>
        </authorList>
    </citation>
    <scope>NUCLEOTIDE SEQUENCE [LARGE SCALE GENOMIC DNA]</scope>
    <source>
        <strain evidence="2 3">BWM-S5</strain>
    </source>
</reference>